<dbReference type="EMBL" id="LRGB01003560">
    <property type="protein sequence ID" value="KZS02747.1"/>
    <property type="molecule type" value="Genomic_DNA"/>
</dbReference>
<gene>
    <name evidence="1" type="ORF">APZ42_000086</name>
</gene>
<protein>
    <submittedName>
        <fullName evidence="1">Uncharacterized protein</fullName>
    </submittedName>
</protein>
<dbReference type="AlphaFoldDB" id="A0A164JXJ2"/>
<dbReference type="Proteomes" id="UP000076858">
    <property type="component" value="Unassembled WGS sequence"/>
</dbReference>
<reference evidence="1 2" key="1">
    <citation type="submission" date="2016-03" db="EMBL/GenBank/DDBJ databases">
        <title>EvidentialGene: Evidence-directed Construction of Genes on Genomes.</title>
        <authorList>
            <person name="Gilbert D.G."/>
            <person name="Choi J.-H."/>
            <person name="Mockaitis K."/>
            <person name="Colbourne J."/>
            <person name="Pfrender M."/>
        </authorList>
    </citation>
    <scope>NUCLEOTIDE SEQUENCE [LARGE SCALE GENOMIC DNA]</scope>
    <source>
        <strain evidence="1 2">Xinb3</strain>
        <tissue evidence="1">Complete organism</tissue>
    </source>
</reference>
<feature type="non-terminal residue" evidence="1">
    <location>
        <position position="87"/>
    </location>
</feature>
<name>A0A164JXJ2_9CRUS</name>
<accession>A0A164JXJ2</accession>
<keyword evidence="2" id="KW-1185">Reference proteome</keyword>
<feature type="non-terminal residue" evidence="1">
    <location>
        <position position="1"/>
    </location>
</feature>
<sequence>GRWSTSWSAMTNQGVWRMPTSGNMINILRMGGFSPWWSGLLDHGTPGTTKSVRFLESTEDPGVPSDSGHDWQRSRDQWKWCVPISIM</sequence>
<evidence type="ECO:0000313" key="1">
    <source>
        <dbReference type="EMBL" id="KZS02747.1"/>
    </source>
</evidence>
<evidence type="ECO:0000313" key="2">
    <source>
        <dbReference type="Proteomes" id="UP000076858"/>
    </source>
</evidence>
<comment type="caution">
    <text evidence="1">The sequence shown here is derived from an EMBL/GenBank/DDBJ whole genome shotgun (WGS) entry which is preliminary data.</text>
</comment>
<organism evidence="1 2">
    <name type="scientific">Daphnia magna</name>
    <dbReference type="NCBI Taxonomy" id="35525"/>
    <lineage>
        <taxon>Eukaryota</taxon>
        <taxon>Metazoa</taxon>
        <taxon>Ecdysozoa</taxon>
        <taxon>Arthropoda</taxon>
        <taxon>Crustacea</taxon>
        <taxon>Branchiopoda</taxon>
        <taxon>Diplostraca</taxon>
        <taxon>Cladocera</taxon>
        <taxon>Anomopoda</taxon>
        <taxon>Daphniidae</taxon>
        <taxon>Daphnia</taxon>
    </lineage>
</organism>
<proteinExistence type="predicted"/>